<protein>
    <recommendedName>
        <fullName evidence="5">ATP synthase subunit E</fullName>
    </recommendedName>
</protein>
<keyword evidence="2" id="KW-1133">Transmembrane helix</keyword>
<dbReference type="OrthoDB" id="9807941at2"/>
<accession>A0A0A0EDZ8</accession>
<dbReference type="AlphaFoldDB" id="A0A0A0EDZ8"/>
<feature type="compositionally biased region" description="Low complexity" evidence="1">
    <location>
        <begin position="115"/>
        <end position="152"/>
    </location>
</feature>
<keyword evidence="2" id="KW-0812">Transmembrane</keyword>
<evidence type="ECO:0000313" key="4">
    <source>
        <dbReference type="Proteomes" id="UP000030004"/>
    </source>
</evidence>
<gene>
    <name evidence="3" type="ORF">ATO9_12970</name>
</gene>
<dbReference type="EMBL" id="AQQX01000004">
    <property type="protein sequence ID" value="KGM48535.1"/>
    <property type="molecule type" value="Genomic_DNA"/>
</dbReference>
<feature type="region of interest" description="Disordered" evidence="1">
    <location>
        <begin position="59"/>
        <end position="172"/>
    </location>
</feature>
<feature type="compositionally biased region" description="Acidic residues" evidence="1">
    <location>
        <begin position="100"/>
        <end position="114"/>
    </location>
</feature>
<keyword evidence="2" id="KW-0472">Membrane</keyword>
<evidence type="ECO:0000256" key="1">
    <source>
        <dbReference type="SAM" id="MobiDB-lite"/>
    </source>
</evidence>
<evidence type="ECO:0000256" key="2">
    <source>
        <dbReference type="SAM" id="Phobius"/>
    </source>
</evidence>
<dbReference type="Proteomes" id="UP000030004">
    <property type="component" value="Unassembled WGS sequence"/>
</dbReference>
<dbReference type="Gene3D" id="1.10.150.20">
    <property type="entry name" value="5' to 3' exonuclease, C-terminal subdomain"/>
    <property type="match status" value="1"/>
</dbReference>
<keyword evidence="4" id="KW-1185">Reference proteome</keyword>
<feature type="compositionally biased region" description="Basic and acidic residues" evidence="1">
    <location>
        <begin position="154"/>
        <end position="172"/>
    </location>
</feature>
<reference evidence="3 4" key="1">
    <citation type="journal article" date="2015" name="Antonie Van Leeuwenhoek">
        <title>Pseudooceanicola atlanticus gen. nov. sp. nov., isolated from surface seawater of the Atlantic Ocean and reclassification of Oceanicola batsensis, Oceanicola marinus, Oceanicola nitratireducens, Oceanicola nanhaiensis, Oceanicola antarcticus and Oceanicola flagellatus, as Pseudooceanicola batsensis comb. nov., Pseudooceanicola marinus comb. nov., Pseudooceanicola nitratireducens comb. nov., Pseudooceanicola nanhaiensis comb. nov., Pseudooceanicola antarcticus comb. nov., and Pseudooceanicola flagellatus comb. nov.</title>
        <authorList>
            <person name="Lai Q."/>
            <person name="Li G."/>
            <person name="Liu X."/>
            <person name="Du Y."/>
            <person name="Sun F."/>
            <person name="Shao Z."/>
        </authorList>
    </citation>
    <scope>NUCLEOTIDE SEQUENCE [LARGE SCALE GENOMIC DNA]</scope>
    <source>
        <strain evidence="3 4">22II-s11g</strain>
    </source>
</reference>
<dbReference type="RefSeq" id="WP_043749436.1">
    <property type="nucleotide sequence ID" value="NZ_AQQX01000004.1"/>
</dbReference>
<feature type="compositionally biased region" description="Low complexity" evidence="1">
    <location>
        <begin position="59"/>
        <end position="99"/>
    </location>
</feature>
<dbReference type="STRING" id="1461694.ATO9_12970"/>
<dbReference type="eggNOG" id="COG3743">
    <property type="taxonomic scope" value="Bacteria"/>
</dbReference>
<comment type="caution">
    <text evidence="3">The sequence shown here is derived from an EMBL/GenBank/DDBJ whole genome shotgun (WGS) entry which is preliminary data.</text>
</comment>
<feature type="transmembrane region" description="Helical" evidence="2">
    <location>
        <begin position="7"/>
        <end position="24"/>
    </location>
</feature>
<name>A0A0A0EDZ8_9RHOB</name>
<evidence type="ECO:0008006" key="5">
    <source>
        <dbReference type="Google" id="ProtNLM"/>
    </source>
</evidence>
<evidence type="ECO:0000313" key="3">
    <source>
        <dbReference type="EMBL" id="KGM48535.1"/>
    </source>
</evidence>
<sequence length="249" mass="25390">MGTNCKTICWAIAAIVGLLAYLLMRPGLAIFWALVLAVVIAAVVGYALLTLVCKDSEASAPASSGAPQSEDAVSAPAAAPAPVAAPSAGAAMAAEPEQAGADETDAEAEVEAEAAETPAADAPANTGAVTPAEPAADPVPASAEPAAPVAAEGEGVKPKGLDAPRDSGADDLKRIKGVGPKLEVMLNEMGYYHFDQIAAWSADEVAWVDQNLKGFKGRVSRDSWVDQASKLATGEETEFSKRVDKGDVY</sequence>
<feature type="transmembrane region" description="Helical" evidence="2">
    <location>
        <begin position="30"/>
        <end position="49"/>
    </location>
</feature>
<organism evidence="3 4">
    <name type="scientific">Pseudooceanicola atlanticus</name>
    <dbReference type="NCBI Taxonomy" id="1461694"/>
    <lineage>
        <taxon>Bacteria</taxon>
        <taxon>Pseudomonadati</taxon>
        <taxon>Pseudomonadota</taxon>
        <taxon>Alphaproteobacteria</taxon>
        <taxon>Rhodobacterales</taxon>
        <taxon>Paracoccaceae</taxon>
        <taxon>Pseudooceanicola</taxon>
    </lineage>
</organism>
<proteinExistence type="predicted"/>